<proteinExistence type="predicted"/>
<gene>
    <name evidence="1" type="ORF">PHPALM_28919</name>
</gene>
<dbReference type="PANTHER" id="PTHR34615:SF1">
    <property type="entry name" value="PX DOMAIN-CONTAINING PROTEIN"/>
    <property type="match status" value="1"/>
</dbReference>
<name>A0A2P4X8V8_9STRA</name>
<sequence length="265" mass="30850">MRNVDIHDITVDALPADREQYAVCVMKYLLRRFSPLRAIVLALQWRGNNRVICSKDAGKFLLLIRRLGRRRAWEIALSLGYILHRDLPVLPMIAFDLNEMSDTDCRKRFRFDHDGIKRLVVLLQIPAVLITPYHGDRFSAVEGLCLLLERLSYPRCYADMKNRYDRFQPALSRMTTYMIHLVLGAAKHQIMFSQTTTPQRLQSSLRLILHCYRGEDGLRGDGFILRSSNLLPFLNANDDIMENQYVTEFMSRSMLLPRRAADTSW</sequence>
<evidence type="ECO:0000313" key="1">
    <source>
        <dbReference type="EMBL" id="POM61980.1"/>
    </source>
</evidence>
<dbReference type="PANTHER" id="PTHR34615">
    <property type="entry name" value="PX DOMAIN-CONTAINING PROTEIN"/>
    <property type="match status" value="1"/>
</dbReference>
<comment type="caution">
    <text evidence="1">The sequence shown here is derived from an EMBL/GenBank/DDBJ whole genome shotgun (WGS) entry which is preliminary data.</text>
</comment>
<dbReference type="OrthoDB" id="5978526at2759"/>
<protein>
    <submittedName>
        <fullName evidence="1">Uncharacterized protein</fullName>
    </submittedName>
</protein>
<keyword evidence="2" id="KW-1185">Reference proteome</keyword>
<evidence type="ECO:0000313" key="2">
    <source>
        <dbReference type="Proteomes" id="UP000237271"/>
    </source>
</evidence>
<dbReference type="AlphaFoldDB" id="A0A2P4X8V8"/>
<reference evidence="1 2" key="1">
    <citation type="journal article" date="2017" name="Genome Biol. Evol.">
        <title>Phytophthora megakarya and P. palmivora, closely related causal agents of cacao black pod rot, underwent increases in genome sizes and gene numbers by different mechanisms.</title>
        <authorList>
            <person name="Ali S.S."/>
            <person name="Shao J."/>
            <person name="Lary D.J."/>
            <person name="Kronmiller B."/>
            <person name="Shen D."/>
            <person name="Strem M.D."/>
            <person name="Amoako-Attah I."/>
            <person name="Akrofi A.Y."/>
            <person name="Begoude B.A."/>
            <person name="Ten Hoopen G.M."/>
            <person name="Coulibaly K."/>
            <person name="Kebe B.I."/>
            <person name="Melnick R.L."/>
            <person name="Guiltinan M.J."/>
            <person name="Tyler B.M."/>
            <person name="Meinhardt L.W."/>
            <person name="Bailey B.A."/>
        </authorList>
    </citation>
    <scope>NUCLEOTIDE SEQUENCE [LARGE SCALE GENOMIC DNA]</scope>
    <source>
        <strain evidence="2">sbr112.9</strain>
    </source>
</reference>
<accession>A0A2P4X8V8</accession>
<dbReference type="EMBL" id="NCKW01015707">
    <property type="protein sequence ID" value="POM61980.1"/>
    <property type="molecule type" value="Genomic_DNA"/>
</dbReference>
<organism evidence="1 2">
    <name type="scientific">Phytophthora palmivora</name>
    <dbReference type="NCBI Taxonomy" id="4796"/>
    <lineage>
        <taxon>Eukaryota</taxon>
        <taxon>Sar</taxon>
        <taxon>Stramenopiles</taxon>
        <taxon>Oomycota</taxon>
        <taxon>Peronosporomycetes</taxon>
        <taxon>Peronosporales</taxon>
        <taxon>Peronosporaceae</taxon>
        <taxon>Phytophthora</taxon>
    </lineage>
</organism>
<dbReference type="Proteomes" id="UP000237271">
    <property type="component" value="Unassembled WGS sequence"/>
</dbReference>